<evidence type="ECO:0000256" key="1">
    <source>
        <dbReference type="SAM" id="MobiDB-lite"/>
    </source>
</evidence>
<evidence type="ECO:0000313" key="3">
    <source>
        <dbReference type="Proteomes" id="UP001213664"/>
    </source>
</evidence>
<sequence length="92" mass="10074">MLDRISFVSGQAGMDRKRFETLAAEWLVRSFDEPSPMMQEACVHMASMCDAMAEFSERLNRLSVPDASDSALMPPPQSGPDTHSPKSLSTPG</sequence>
<gene>
    <name evidence="2" type="ORF">P0Y50_05165</name>
</gene>
<accession>A0AAJ6BKK9</accession>
<dbReference type="EMBL" id="CP119326">
    <property type="protein sequence ID" value="WEK41000.1"/>
    <property type="molecule type" value="Genomic_DNA"/>
</dbReference>
<evidence type="ECO:0000313" key="2">
    <source>
        <dbReference type="EMBL" id="WEK41000.1"/>
    </source>
</evidence>
<organism evidence="2 3">
    <name type="scientific">Candidatus Brevundimonas colombiensis</name>
    <dbReference type="NCBI Taxonomy" id="3121376"/>
    <lineage>
        <taxon>Bacteria</taxon>
        <taxon>Pseudomonadati</taxon>
        <taxon>Pseudomonadota</taxon>
        <taxon>Alphaproteobacteria</taxon>
        <taxon>Caulobacterales</taxon>
        <taxon>Caulobacteraceae</taxon>
        <taxon>Brevundimonas</taxon>
    </lineage>
</organism>
<feature type="compositionally biased region" description="Polar residues" evidence="1">
    <location>
        <begin position="79"/>
        <end position="92"/>
    </location>
</feature>
<proteinExistence type="predicted"/>
<protein>
    <submittedName>
        <fullName evidence="2">Uncharacterized protein</fullName>
    </submittedName>
</protein>
<feature type="region of interest" description="Disordered" evidence="1">
    <location>
        <begin position="64"/>
        <end position="92"/>
    </location>
</feature>
<name>A0AAJ6BKK9_9CAUL</name>
<dbReference type="AlphaFoldDB" id="A0AAJ6BKK9"/>
<dbReference type="Proteomes" id="UP001213664">
    <property type="component" value="Chromosome"/>
</dbReference>
<reference evidence="2" key="1">
    <citation type="submission" date="2023-03" db="EMBL/GenBank/DDBJ databases">
        <title>Andean soil-derived lignocellulolytic bacterial consortium as a source of novel taxa and putative plastic-active enzymes.</title>
        <authorList>
            <person name="Diaz-Garcia L."/>
            <person name="Chuvochina M."/>
            <person name="Feuerriegel G."/>
            <person name="Bunk B."/>
            <person name="Sproer C."/>
            <person name="Streit W.R."/>
            <person name="Rodriguez L.M."/>
            <person name="Overmann J."/>
            <person name="Jimenez D.J."/>
        </authorList>
    </citation>
    <scope>NUCLEOTIDE SEQUENCE</scope>
    <source>
        <strain evidence="2">MAG 833</strain>
    </source>
</reference>